<dbReference type="EMBL" id="JAIWYP010000016">
    <property type="protein sequence ID" value="KAH3695080.1"/>
    <property type="molecule type" value="Genomic_DNA"/>
</dbReference>
<dbReference type="EMBL" id="JAIWYP010000016">
    <property type="protein sequence ID" value="KAH3695050.1"/>
    <property type="molecule type" value="Genomic_DNA"/>
</dbReference>
<sequence>MPPTKIAVKSTTGWQVIFGVEADVPLSNSVSSVPSLSEFISNCWAVQGKAIALGRPYYSMLKSRMNLRI</sequence>
<comment type="caution">
    <text evidence="1">The sequence shown here is derived from an EMBL/GenBank/DDBJ whole genome shotgun (WGS) entry which is preliminary data.</text>
</comment>
<protein>
    <submittedName>
        <fullName evidence="1">Uncharacterized protein</fullName>
    </submittedName>
</protein>
<keyword evidence="3" id="KW-1185">Reference proteome</keyword>
<organism evidence="1 3">
    <name type="scientific">Dreissena polymorpha</name>
    <name type="common">Zebra mussel</name>
    <name type="synonym">Mytilus polymorpha</name>
    <dbReference type="NCBI Taxonomy" id="45954"/>
    <lineage>
        <taxon>Eukaryota</taxon>
        <taxon>Metazoa</taxon>
        <taxon>Spiralia</taxon>
        <taxon>Lophotrochozoa</taxon>
        <taxon>Mollusca</taxon>
        <taxon>Bivalvia</taxon>
        <taxon>Autobranchia</taxon>
        <taxon>Heteroconchia</taxon>
        <taxon>Euheterodonta</taxon>
        <taxon>Imparidentia</taxon>
        <taxon>Neoheterodontei</taxon>
        <taxon>Myida</taxon>
        <taxon>Dreissenoidea</taxon>
        <taxon>Dreissenidae</taxon>
        <taxon>Dreissena</taxon>
    </lineage>
</organism>
<evidence type="ECO:0000313" key="3">
    <source>
        <dbReference type="Proteomes" id="UP000828390"/>
    </source>
</evidence>
<dbReference type="AlphaFoldDB" id="A0A9D4BGW4"/>
<evidence type="ECO:0000313" key="1">
    <source>
        <dbReference type="EMBL" id="KAH3695050.1"/>
    </source>
</evidence>
<gene>
    <name evidence="1" type="ORF">DPMN_082500</name>
    <name evidence="2" type="ORF">DPMN_082533</name>
</gene>
<reference evidence="1" key="2">
    <citation type="submission" date="2020-11" db="EMBL/GenBank/DDBJ databases">
        <authorList>
            <person name="McCartney M.A."/>
            <person name="Auch B."/>
            <person name="Kono T."/>
            <person name="Mallez S."/>
            <person name="Becker A."/>
            <person name="Gohl D.M."/>
            <person name="Silverstein K.A.T."/>
            <person name="Koren S."/>
            <person name="Bechman K.B."/>
            <person name="Herman A."/>
            <person name="Abrahante J.E."/>
            <person name="Garbe J."/>
        </authorList>
    </citation>
    <scope>NUCLEOTIDE SEQUENCE</scope>
    <source>
        <strain evidence="1">Duluth1</strain>
        <tissue evidence="1">Whole animal</tissue>
    </source>
</reference>
<dbReference type="Proteomes" id="UP000828390">
    <property type="component" value="Unassembled WGS sequence"/>
</dbReference>
<accession>A0A9D4BGW4</accession>
<proteinExistence type="predicted"/>
<name>A0A9D4BGW4_DREPO</name>
<evidence type="ECO:0000313" key="2">
    <source>
        <dbReference type="EMBL" id="KAH3695080.1"/>
    </source>
</evidence>
<reference evidence="1" key="1">
    <citation type="journal article" date="2019" name="bioRxiv">
        <title>The Genome of the Zebra Mussel, Dreissena polymorpha: A Resource for Invasive Species Research.</title>
        <authorList>
            <person name="McCartney M.A."/>
            <person name="Auch B."/>
            <person name="Kono T."/>
            <person name="Mallez S."/>
            <person name="Zhang Y."/>
            <person name="Obille A."/>
            <person name="Becker A."/>
            <person name="Abrahante J.E."/>
            <person name="Garbe J."/>
            <person name="Badalamenti J.P."/>
            <person name="Herman A."/>
            <person name="Mangelson H."/>
            <person name="Liachko I."/>
            <person name="Sullivan S."/>
            <person name="Sone E.D."/>
            <person name="Koren S."/>
            <person name="Silverstein K.A.T."/>
            <person name="Beckman K.B."/>
            <person name="Gohl D.M."/>
        </authorList>
    </citation>
    <scope>NUCLEOTIDE SEQUENCE</scope>
    <source>
        <strain evidence="1">Duluth1</strain>
        <tissue evidence="1">Whole animal</tissue>
    </source>
</reference>